<feature type="transmembrane region" description="Helical" evidence="1">
    <location>
        <begin position="185"/>
        <end position="202"/>
    </location>
</feature>
<keyword evidence="1" id="KW-0812">Transmembrane</keyword>
<feature type="transmembrane region" description="Helical" evidence="1">
    <location>
        <begin position="67"/>
        <end position="87"/>
    </location>
</feature>
<feature type="transmembrane region" description="Helical" evidence="1">
    <location>
        <begin position="7"/>
        <end position="29"/>
    </location>
</feature>
<gene>
    <name evidence="2" type="ORF">ACFFVF_04710</name>
</gene>
<evidence type="ECO:0008006" key="4">
    <source>
        <dbReference type="Google" id="ProtNLM"/>
    </source>
</evidence>
<evidence type="ECO:0000313" key="2">
    <source>
        <dbReference type="EMBL" id="MFB9095806.1"/>
    </source>
</evidence>
<feature type="transmembrane region" description="Helical" evidence="1">
    <location>
        <begin position="127"/>
        <end position="148"/>
    </location>
</feature>
<protein>
    <recommendedName>
        <fullName evidence="4">DUF2306 domain-containing protein</fullName>
    </recommendedName>
</protein>
<name>A0ABV5GLF1_9FLAO</name>
<evidence type="ECO:0000313" key="3">
    <source>
        <dbReference type="Proteomes" id="UP001589607"/>
    </source>
</evidence>
<sequence length="209" mass="23702">MEQVVKIFIYIHAFFGGISLITGIASILLKKGNSQHKKTGKLFTFAMLVSTLISIPISCLPNHENPFLFLIGLFTIYLVLTGNRALTFKTKEKAERKDIIISGIMLVFSIIALFIGIYGYTQSIENSILYLFFGSFSLYMTIKDFIFYKKRTPNDWLKNHIGKMIGATIASITAFIVAGLEIGSLISWILPSIIGTIYIYYWKMRLKKK</sequence>
<accession>A0ABV5GLF1</accession>
<organism evidence="2 3">
    <name type="scientific">Flavobacterium jumunjinense</name>
    <dbReference type="NCBI Taxonomy" id="998845"/>
    <lineage>
        <taxon>Bacteria</taxon>
        <taxon>Pseudomonadati</taxon>
        <taxon>Bacteroidota</taxon>
        <taxon>Flavobacteriia</taxon>
        <taxon>Flavobacteriales</taxon>
        <taxon>Flavobacteriaceae</taxon>
        <taxon>Flavobacterium</taxon>
    </lineage>
</organism>
<feature type="transmembrane region" description="Helical" evidence="1">
    <location>
        <begin position="99"/>
        <end position="121"/>
    </location>
</feature>
<evidence type="ECO:0000256" key="1">
    <source>
        <dbReference type="SAM" id="Phobius"/>
    </source>
</evidence>
<reference evidence="2 3" key="1">
    <citation type="submission" date="2024-09" db="EMBL/GenBank/DDBJ databases">
        <authorList>
            <person name="Sun Q."/>
            <person name="Mori K."/>
        </authorList>
    </citation>
    <scope>NUCLEOTIDE SEQUENCE [LARGE SCALE GENOMIC DNA]</scope>
    <source>
        <strain evidence="2 3">CECT 7955</strain>
    </source>
</reference>
<feature type="transmembrane region" description="Helical" evidence="1">
    <location>
        <begin position="160"/>
        <end position="179"/>
    </location>
</feature>
<keyword evidence="3" id="KW-1185">Reference proteome</keyword>
<dbReference type="EMBL" id="JBHMEY010000010">
    <property type="protein sequence ID" value="MFB9095806.1"/>
    <property type="molecule type" value="Genomic_DNA"/>
</dbReference>
<comment type="caution">
    <text evidence="2">The sequence shown here is derived from an EMBL/GenBank/DDBJ whole genome shotgun (WGS) entry which is preliminary data.</text>
</comment>
<dbReference type="RefSeq" id="WP_236456512.1">
    <property type="nucleotide sequence ID" value="NZ_CBCSGE010000011.1"/>
</dbReference>
<keyword evidence="1" id="KW-1133">Transmembrane helix</keyword>
<dbReference type="Proteomes" id="UP001589607">
    <property type="component" value="Unassembled WGS sequence"/>
</dbReference>
<proteinExistence type="predicted"/>
<keyword evidence="1" id="KW-0472">Membrane</keyword>